<dbReference type="Proteomes" id="UP000177622">
    <property type="component" value="Unassembled WGS sequence"/>
</dbReference>
<evidence type="ECO:0000313" key="3">
    <source>
        <dbReference type="Proteomes" id="UP000177622"/>
    </source>
</evidence>
<protein>
    <recommendedName>
        <fullName evidence="4">Fungal-type protein kinase domain-containing protein</fullName>
    </recommendedName>
</protein>
<name>A0A1F5LEJ7_PENAI</name>
<sequence>MDEMEYLPKMHGEVITTPRTKLSESYFIPEHDWIILRKMDERPSLISPEDFQQGMRPAFTAGKYYCRLAGAGNENNFAFMRIYKQIPLDGTRLDNASDRRAQASKPRKHPEPEAMMRLTGDRSTASPKVRGYRTGIQDANDLVPDGYIIYLVWEEVKGFCSLDQEYFWSLPYKKRQFIREKFKIAFSEVMKSGYKPVPTTPSKIIVNKDTGDVYASRYPLQPRANDSTRSKISGFKWAVHIDPDTKWTDHFFDIFYLVLSSSRRGKHLPNLATDLQLDEKTGWRW</sequence>
<reference evidence="2 3" key="1">
    <citation type="journal article" date="2016" name="Sci. Rep.">
        <title>Penicillium arizonense, a new, genome sequenced fungal species, reveals a high chemical diversity in secreted metabolites.</title>
        <authorList>
            <person name="Grijseels S."/>
            <person name="Nielsen J.C."/>
            <person name="Randelovic M."/>
            <person name="Nielsen J."/>
            <person name="Nielsen K.F."/>
            <person name="Workman M."/>
            <person name="Frisvad J.C."/>
        </authorList>
    </citation>
    <scope>NUCLEOTIDE SEQUENCE [LARGE SCALE GENOMIC DNA]</scope>
    <source>
        <strain evidence="2 3">CBS 141311</strain>
    </source>
</reference>
<dbReference type="AlphaFoldDB" id="A0A1F5LEJ7"/>
<feature type="region of interest" description="Disordered" evidence="1">
    <location>
        <begin position="94"/>
        <end position="114"/>
    </location>
</feature>
<dbReference type="RefSeq" id="XP_022487082.1">
    <property type="nucleotide sequence ID" value="XM_022632901.1"/>
</dbReference>
<dbReference type="GeneID" id="34577635"/>
<keyword evidence="3" id="KW-1185">Reference proteome</keyword>
<proteinExistence type="predicted"/>
<evidence type="ECO:0000256" key="1">
    <source>
        <dbReference type="SAM" id="MobiDB-lite"/>
    </source>
</evidence>
<comment type="caution">
    <text evidence="2">The sequence shown here is derived from an EMBL/GenBank/DDBJ whole genome shotgun (WGS) entry which is preliminary data.</text>
</comment>
<dbReference type="EMBL" id="LXJU01000012">
    <property type="protein sequence ID" value="OGE51638.1"/>
    <property type="molecule type" value="Genomic_DNA"/>
</dbReference>
<dbReference type="OrthoDB" id="5401170at2759"/>
<accession>A0A1F5LEJ7</accession>
<gene>
    <name evidence="2" type="ORF">PENARI_c012G05030</name>
</gene>
<organism evidence="2 3">
    <name type="scientific">Penicillium arizonense</name>
    <dbReference type="NCBI Taxonomy" id="1835702"/>
    <lineage>
        <taxon>Eukaryota</taxon>
        <taxon>Fungi</taxon>
        <taxon>Dikarya</taxon>
        <taxon>Ascomycota</taxon>
        <taxon>Pezizomycotina</taxon>
        <taxon>Eurotiomycetes</taxon>
        <taxon>Eurotiomycetidae</taxon>
        <taxon>Eurotiales</taxon>
        <taxon>Aspergillaceae</taxon>
        <taxon>Penicillium</taxon>
    </lineage>
</organism>
<evidence type="ECO:0008006" key="4">
    <source>
        <dbReference type="Google" id="ProtNLM"/>
    </source>
</evidence>
<evidence type="ECO:0000313" key="2">
    <source>
        <dbReference type="EMBL" id="OGE51638.1"/>
    </source>
</evidence>